<dbReference type="EMBL" id="JARJCM010000242">
    <property type="protein sequence ID" value="KAJ7021089.1"/>
    <property type="molecule type" value="Genomic_DNA"/>
</dbReference>
<dbReference type="AlphaFoldDB" id="A0AAD6S571"/>
<gene>
    <name evidence="1" type="ORF">C8F04DRAFT_1315387</name>
</gene>
<name>A0AAD6S571_9AGAR</name>
<keyword evidence="2" id="KW-1185">Reference proteome</keyword>
<evidence type="ECO:0000313" key="1">
    <source>
        <dbReference type="EMBL" id="KAJ7021089.1"/>
    </source>
</evidence>
<protein>
    <submittedName>
        <fullName evidence="1">Uncharacterized protein</fullName>
    </submittedName>
</protein>
<organism evidence="1 2">
    <name type="scientific">Mycena alexandri</name>
    <dbReference type="NCBI Taxonomy" id="1745969"/>
    <lineage>
        <taxon>Eukaryota</taxon>
        <taxon>Fungi</taxon>
        <taxon>Dikarya</taxon>
        <taxon>Basidiomycota</taxon>
        <taxon>Agaricomycotina</taxon>
        <taxon>Agaricomycetes</taxon>
        <taxon>Agaricomycetidae</taxon>
        <taxon>Agaricales</taxon>
        <taxon>Marasmiineae</taxon>
        <taxon>Mycenaceae</taxon>
        <taxon>Mycena</taxon>
    </lineage>
</organism>
<comment type="caution">
    <text evidence="1">The sequence shown here is derived from an EMBL/GenBank/DDBJ whole genome shotgun (WGS) entry which is preliminary data.</text>
</comment>
<sequence>MTPSDILSPFWPSFNAVDGGTATEEYIGEGRAAPGYLHGASPAPSSHFMLHRIPLVPSHPRPRSHRLHLLPPSPPPHPLLTLSLLVPRSPFAYTATCGAHRLQSSPECAGRCAAIAGMRARTHTRDLSSPSPSPPLAPLIHPPMPPSLIPPSSPLYSLPHHRVKCGLGLACARALDAVIVCLRPACVASRTH</sequence>
<proteinExistence type="predicted"/>
<accession>A0AAD6S571</accession>
<reference evidence="1" key="1">
    <citation type="submission" date="2023-03" db="EMBL/GenBank/DDBJ databases">
        <title>Massive genome expansion in bonnet fungi (Mycena s.s.) driven by repeated elements and novel gene families across ecological guilds.</title>
        <authorList>
            <consortium name="Lawrence Berkeley National Laboratory"/>
            <person name="Harder C.B."/>
            <person name="Miyauchi S."/>
            <person name="Viragh M."/>
            <person name="Kuo A."/>
            <person name="Thoen E."/>
            <person name="Andreopoulos B."/>
            <person name="Lu D."/>
            <person name="Skrede I."/>
            <person name="Drula E."/>
            <person name="Henrissat B."/>
            <person name="Morin E."/>
            <person name="Kohler A."/>
            <person name="Barry K."/>
            <person name="LaButti K."/>
            <person name="Morin E."/>
            <person name="Salamov A."/>
            <person name="Lipzen A."/>
            <person name="Mereny Z."/>
            <person name="Hegedus B."/>
            <person name="Baldrian P."/>
            <person name="Stursova M."/>
            <person name="Weitz H."/>
            <person name="Taylor A."/>
            <person name="Grigoriev I.V."/>
            <person name="Nagy L.G."/>
            <person name="Martin F."/>
            <person name="Kauserud H."/>
        </authorList>
    </citation>
    <scope>NUCLEOTIDE SEQUENCE</scope>
    <source>
        <strain evidence="1">CBHHK200</strain>
    </source>
</reference>
<dbReference type="Proteomes" id="UP001218188">
    <property type="component" value="Unassembled WGS sequence"/>
</dbReference>
<evidence type="ECO:0000313" key="2">
    <source>
        <dbReference type="Proteomes" id="UP001218188"/>
    </source>
</evidence>